<dbReference type="Proteomes" id="UP000747110">
    <property type="component" value="Unassembled WGS sequence"/>
</dbReference>
<dbReference type="AlphaFoldDB" id="A0A8J4BVM0"/>
<dbReference type="OrthoDB" id="539465at2759"/>
<feature type="region of interest" description="Disordered" evidence="1">
    <location>
        <begin position="92"/>
        <end position="144"/>
    </location>
</feature>
<keyword evidence="3" id="KW-1185">Reference proteome</keyword>
<evidence type="ECO:0000313" key="2">
    <source>
        <dbReference type="EMBL" id="GIL69448.1"/>
    </source>
</evidence>
<feature type="compositionally biased region" description="Gly residues" evidence="1">
    <location>
        <begin position="120"/>
        <end position="142"/>
    </location>
</feature>
<dbReference type="EMBL" id="BNCP01000001">
    <property type="protein sequence ID" value="GIL69448.1"/>
    <property type="molecule type" value="Genomic_DNA"/>
</dbReference>
<sequence length="224" mass="22176">MRMQQLGIAEVPAQVVRSMEKVQLAGPLMTEAVLSGGWAPPQLMLEGAVLSSDGGLGQGPGLAAGTAVALAGSVAGVGAAAGTMTPKAMRVRMGRTRRPKSAGPTPRGTRGVAQSNGGSYSAGGRGSYSNGGRGYQSAGGRGSYQSVMASPRVTSAGGKGGRLGGYARPASAGAGADSCETLRLLKPLGLEGMPTCVSLSVSVFVRCRGGHVSTQADAVKSNNG</sequence>
<organism evidence="2 3">
    <name type="scientific">Volvox reticuliferus</name>
    <dbReference type="NCBI Taxonomy" id="1737510"/>
    <lineage>
        <taxon>Eukaryota</taxon>
        <taxon>Viridiplantae</taxon>
        <taxon>Chlorophyta</taxon>
        <taxon>core chlorophytes</taxon>
        <taxon>Chlorophyceae</taxon>
        <taxon>CS clade</taxon>
        <taxon>Chlamydomonadales</taxon>
        <taxon>Volvocaceae</taxon>
        <taxon>Volvox</taxon>
    </lineage>
</organism>
<reference evidence="2" key="1">
    <citation type="journal article" date="2021" name="Proc. Natl. Acad. Sci. U.S.A.">
        <title>Three genomes in the algal genus Volvox reveal the fate of a haploid sex-determining region after a transition to homothallism.</title>
        <authorList>
            <person name="Yamamoto K."/>
            <person name="Hamaji T."/>
            <person name="Kawai-Toyooka H."/>
            <person name="Matsuzaki R."/>
            <person name="Takahashi F."/>
            <person name="Nishimura Y."/>
            <person name="Kawachi M."/>
            <person name="Noguchi H."/>
            <person name="Minakuchi Y."/>
            <person name="Umen J.G."/>
            <person name="Toyoda A."/>
            <person name="Nozaki H."/>
        </authorList>
    </citation>
    <scope>NUCLEOTIDE SEQUENCE</scope>
    <source>
        <strain evidence="2">NIES-3786</strain>
    </source>
</reference>
<name>A0A8J4BVM0_9CHLO</name>
<evidence type="ECO:0000313" key="3">
    <source>
        <dbReference type="Proteomes" id="UP000747110"/>
    </source>
</evidence>
<evidence type="ECO:0000256" key="1">
    <source>
        <dbReference type="SAM" id="MobiDB-lite"/>
    </source>
</evidence>
<proteinExistence type="predicted"/>
<protein>
    <submittedName>
        <fullName evidence="2">Uncharacterized protein</fullName>
    </submittedName>
</protein>
<gene>
    <name evidence="2" type="ORF">Vretifemale_378</name>
</gene>
<accession>A0A8J4BVM0</accession>
<comment type="caution">
    <text evidence="2">The sequence shown here is derived from an EMBL/GenBank/DDBJ whole genome shotgun (WGS) entry which is preliminary data.</text>
</comment>